<evidence type="ECO:0008006" key="7">
    <source>
        <dbReference type="Google" id="ProtNLM"/>
    </source>
</evidence>
<dbReference type="PANTHER" id="PTHR44757">
    <property type="entry name" value="DIGUANYLATE CYCLASE DGCP"/>
    <property type="match status" value="1"/>
</dbReference>
<dbReference type="PROSITE" id="PS50887">
    <property type="entry name" value="GGDEF"/>
    <property type="match status" value="1"/>
</dbReference>
<feature type="transmembrane region" description="Helical" evidence="2">
    <location>
        <begin position="12"/>
        <end position="29"/>
    </location>
</feature>
<dbReference type="PROSITE" id="PS50883">
    <property type="entry name" value="EAL"/>
    <property type="match status" value="1"/>
</dbReference>
<evidence type="ECO:0000313" key="5">
    <source>
        <dbReference type="EMBL" id="RDH82092.1"/>
    </source>
</evidence>
<feature type="domain" description="EAL" evidence="3">
    <location>
        <begin position="622"/>
        <end position="876"/>
    </location>
</feature>
<dbReference type="InterPro" id="IPR043128">
    <property type="entry name" value="Rev_trsase/Diguanyl_cyclase"/>
</dbReference>
<dbReference type="SUPFAM" id="SSF55785">
    <property type="entry name" value="PYP-like sensor domain (PAS domain)"/>
    <property type="match status" value="1"/>
</dbReference>
<dbReference type="NCBIfam" id="TIGR00254">
    <property type="entry name" value="GGDEF"/>
    <property type="match status" value="1"/>
</dbReference>
<dbReference type="Pfam" id="PF08448">
    <property type="entry name" value="PAS_4"/>
    <property type="match status" value="1"/>
</dbReference>
<dbReference type="NCBIfam" id="TIGR00229">
    <property type="entry name" value="sensory_box"/>
    <property type="match status" value="1"/>
</dbReference>
<dbReference type="Pfam" id="PF00990">
    <property type="entry name" value="GGDEF"/>
    <property type="match status" value="1"/>
</dbReference>
<dbReference type="InterPro" id="IPR000014">
    <property type="entry name" value="PAS"/>
</dbReference>
<dbReference type="InterPro" id="IPR001633">
    <property type="entry name" value="EAL_dom"/>
</dbReference>
<dbReference type="Gene3D" id="3.20.20.450">
    <property type="entry name" value="EAL domain"/>
    <property type="match status" value="1"/>
</dbReference>
<dbReference type="CDD" id="cd00130">
    <property type="entry name" value="PAS"/>
    <property type="match status" value="1"/>
</dbReference>
<dbReference type="InterPro" id="IPR052155">
    <property type="entry name" value="Biofilm_reg_signaling"/>
</dbReference>
<dbReference type="CDD" id="cd01948">
    <property type="entry name" value="EAL"/>
    <property type="match status" value="1"/>
</dbReference>
<dbReference type="SUPFAM" id="SSF141868">
    <property type="entry name" value="EAL domain-like"/>
    <property type="match status" value="1"/>
</dbReference>
<feature type="domain" description="GGDEF" evidence="4">
    <location>
        <begin position="478"/>
        <end position="611"/>
    </location>
</feature>
<dbReference type="Proteomes" id="UP000254771">
    <property type="component" value="Unassembled WGS sequence"/>
</dbReference>
<evidence type="ECO:0000256" key="1">
    <source>
        <dbReference type="ARBA" id="ARBA00001946"/>
    </source>
</evidence>
<gene>
    <name evidence="5" type="ORF">DIZ78_16860</name>
</gene>
<dbReference type="SMART" id="SM00052">
    <property type="entry name" value="EAL"/>
    <property type="match status" value="1"/>
</dbReference>
<dbReference type="Gene3D" id="3.30.70.270">
    <property type="match status" value="1"/>
</dbReference>
<dbReference type="GO" id="GO:0003824">
    <property type="term" value="F:catalytic activity"/>
    <property type="evidence" value="ECO:0007669"/>
    <property type="project" value="UniProtKB-ARBA"/>
</dbReference>
<dbReference type="InterPro" id="IPR035965">
    <property type="entry name" value="PAS-like_dom_sf"/>
</dbReference>
<name>A0A370DB18_9GAMM</name>
<evidence type="ECO:0000256" key="2">
    <source>
        <dbReference type="SAM" id="Phobius"/>
    </source>
</evidence>
<keyword evidence="2" id="KW-0812">Transmembrane</keyword>
<dbReference type="InterPro" id="IPR000160">
    <property type="entry name" value="GGDEF_dom"/>
</dbReference>
<dbReference type="SMART" id="SM00267">
    <property type="entry name" value="GGDEF"/>
    <property type="match status" value="1"/>
</dbReference>
<dbReference type="InterPro" id="IPR035919">
    <property type="entry name" value="EAL_sf"/>
</dbReference>
<dbReference type="InterPro" id="IPR029787">
    <property type="entry name" value="Nucleotide_cyclase"/>
</dbReference>
<dbReference type="SUPFAM" id="SSF55073">
    <property type="entry name" value="Nucleotide cyclase"/>
    <property type="match status" value="1"/>
</dbReference>
<comment type="caution">
    <text evidence="5">The sequence shown here is derived from an EMBL/GenBank/DDBJ whole genome shotgun (WGS) entry which is preliminary data.</text>
</comment>
<feature type="transmembrane region" description="Helical" evidence="2">
    <location>
        <begin position="261"/>
        <end position="280"/>
    </location>
</feature>
<evidence type="ECO:0000259" key="4">
    <source>
        <dbReference type="PROSITE" id="PS50887"/>
    </source>
</evidence>
<accession>A0A370DB18</accession>
<evidence type="ECO:0000259" key="3">
    <source>
        <dbReference type="PROSITE" id="PS50883"/>
    </source>
</evidence>
<comment type="cofactor">
    <cofactor evidence="1">
        <name>Mg(2+)</name>
        <dbReference type="ChEBI" id="CHEBI:18420"/>
    </cofactor>
</comment>
<dbReference type="AlphaFoldDB" id="A0A370DB18"/>
<organism evidence="5 6">
    <name type="scientific">endosymbiont of Escarpia spicata</name>
    <dbReference type="NCBI Taxonomy" id="2200908"/>
    <lineage>
        <taxon>Bacteria</taxon>
        <taxon>Pseudomonadati</taxon>
        <taxon>Pseudomonadota</taxon>
        <taxon>Gammaproteobacteria</taxon>
        <taxon>sulfur-oxidizing symbionts</taxon>
    </lineage>
</organism>
<dbReference type="FunFam" id="3.30.70.270:FF:000001">
    <property type="entry name" value="Diguanylate cyclase domain protein"/>
    <property type="match status" value="1"/>
</dbReference>
<keyword evidence="2" id="KW-0472">Membrane</keyword>
<sequence length="881" mass="98566">MKLTSKNLTITYVVFFMLLLALLLAGIVIQRIEANRAHHMDLAANSVKMTANEISRMIGEKRRLLHIFSNYESELINAINTNPGDEEAQERLNQRVLSYFPDGFAFALADSDGFLLYDDLSGAVGELCQLKINEFAAGKSNLIQIHPNPDQYHFEIMVTTSRQDGLVFFVSFQTTLLQNLLRISHRHQHQLILLNTEKPNLIEITEEGNRYELQLENPTLTEEMAQRILARQNVPGTLWELVDIGAPATFNGFEKEVISQAGWVFLVFFISSMFMVGLILRGKTHRLRAEHALLAAKDQLEIEVASQTQQLRARKELAETTLASISEGVITTNAQGVVTALNHTAQALTGWGAKHALDCLLADILNLSDETTGAPVDLPLGQCLTADEITKLDNRPLILTQSDGKTTRIVQLSVAVINGERNKNAGNVLVVRDITEAQHMAQRISWQATHDALTGLINRLEFERRLQTAMELAHTDDAEHVLMYLDLDQFKVVNDTCGHIAGDELLRQLTQMLLEIARRTDVVARLGGDEFAILLEYCPQQQAVVLAEEIRLSVRNFRFTWDNKPFTIGVSIGVVPFNARYHDLTQILSAADSACYAAKEGGRNRVHVYSEEDEIIEQRYGEMQWVSRIRHALDEGRFLLYCQKIQPIRSNSNSSFHLEILLRMEQEDGQMMLPGAFIPAAERYGLMIDLDRFVISDTLQWMESCPPLDDGFVSINLSAQSITDPGFLEVLESQLESSGVDPCRLLFEVTETATISNLSKAQQFIERIKSLGCRFALDDFGTGMSSFAYLKHLPVDYLKIDGEFVRDIASDPVDFAMVKAINEVAQIMGMDTIAEYVEDGITLAMLKEIGIGYGQGYAIAKPEPLSNFYCALSSGNTRALP</sequence>
<keyword evidence="2" id="KW-1133">Transmembrane helix</keyword>
<dbReference type="PANTHER" id="PTHR44757:SF4">
    <property type="entry name" value="DIGUANYLATE CYCLASE DGCE-RELATED"/>
    <property type="match status" value="1"/>
</dbReference>
<proteinExistence type="predicted"/>
<evidence type="ECO:0000313" key="6">
    <source>
        <dbReference type="Proteomes" id="UP000254771"/>
    </source>
</evidence>
<dbReference type="CDD" id="cd01949">
    <property type="entry name" value="GGDEF"/>
    <property type="match status" value="1"/>
</dbReference>
<keyword evidence="6" id="KW-1185">Reference proteome</keyword>
<dbReference type="Gene3D" id="3.30.450.20">
    <property type="entry name" value="PAS domain"/>
    <property type="match status" value="1"/>
</dbReference>
<dbReference type="EMBL" id="QFXE01000021">
    <property type="protein sequence ID" value="RDH82092.1"/>
    <property type="molecule type" value="Genomic_DNA"/>
</dbReference>
<reference evidence="5 6" key="1">
    <citation type="journal article" date="2018" name="ISME J.">
        <title>Endosymbiont genomes yield clues of tubeworm success.</title>
        <authorList>
            <person name="Li Y."/>
            <person name="Liles M.R."/>
            <person name="Halanych K.M."/>
        </authorList>
    </citation>
    <scope>NUCLEOTIDE SEQUENCE [LARGE SCALE GENOMIC DNA]</scope>
    <source>
        <strain evidence="5">A1462</strain>
    </source>
</reference>
<protein>
    <recommendedName>
        <fullName evidence="7">GGDEF domain-containing protein</fullName>
    </recommendedName>
</protein>
<dbReference type="InterPro" id="IPR013656">
    <property type="entry name" value="PAS_4"/>
</dbReference>
<dbReference type="Pfam" id="PF00563">
    <property type="entry name" value="EAL"/>
    <property type="match status" value="1"/>
</dbReference>